<proteinExistence type="predicted"/>
<organism evidence="2">
    <name type="scientific">termite gut metagenome</name>
    <dbReference type="NCBI Taxonomy" id="433724"/>
    <lineage>
        <taxon>unclassified sequences</taxon>
        <taxon>metagenomes</taxon>
        <taxon>organismal metagenomes</taxon>
    </lineage>
</organism>
<dbReference type="PANTHER" id="PTHR30492:SF0">
    <property type="entry name" value="METHYLGLYOXAL SYNTHASE"/>
    <property type="match status" value="1"/>
</dbReference>
<dbReference type="InterPro" id="IPR004363">
    <property type="entry name" value="Methylgl_synth"/>
</dbReference>
<dbReference type="SUPFAM" id="SSF52335">
    <property type="entry name" value="Methylglyoxal synthase-like"/>
    <property type="match status" value="1"/>
</dbReference>
<dbReference type="SMART" id="SM00851">
    <property type="entry name" value="MGS"/>
    <property type="match status" value="1"/>
</dbReference>
<dbReference type="GO" id="GO:0005829">
    <property type="term" value="C:cytosol"/>
    <property type="evidence" value="ECO:0007669"/>
    <property type="project" value="TreeGrafter"/>
</dbReference>
<protein>
    <submittedName>
        <fullName evidence="2">Methylglyoxal synthase</fullName>
        <ecNumber evidence="2">4.2.3.3</ecNumber>
    </submittedName>
</protein>
<dbReference type="PANTHER" id="PTHR30492">
    <property type="entry name" value="METHYLGLYOXAL SYNTHASE"/>
    <property type="match status" value="1"/>
</dbReference>
<dbReference type="Gene3D" id="3.40.50.1380">
    <property type="entry name" value="Methylglyoxal synthase-like domain"/>
    <property type="match status" value="1"/>
</dbReference>
<evidence type="ECO:0000313" key="2">
    <source>
        <dbReference type="EMBL" id="KAA6325978.1"/>
    </source>
</evidence>
<gene>
    <name evidence="2" type="ORF">EZS27_024864</name>
</gene>
<dbReference type="AlphaFoldDB" id="A0A5J4QXK4"/>
<dbReference type="PROSITE" id="PS51855">
    <property type="entry name" value="MGS"/>
    <property type="match status" value="1"/>
</dbReference>
<dbReference type="EC" id="4.2.3.3" evidence="2"/>
<comment type="caution">
    <text evidence="2">The sequence shown here is derived from an EMBL/GenBank/DDBJ whole genome shotgun (WGS) entry which is preliminary data.</text>
</comment>
<reference evidence="2" key="1">
    <citation type="submission" date="2019-03" db="EMBL/GenBank/DDBJ databases">
        <title>Single cell metagenomics reveals metabolic interactions within the superorganism composed of flagellate Streblomastix strix and complex community of Bacteroidetes bacteria on its surface.</title>
        <authorList>
            <person name="Treitli S.C."/>
            <person name="Kolisko M."/>
            <person name="Husnik F."/>
            <person name="Keeling P."/>
            <person name="Hampl V."/>
        </authorList>
    </citation>
    <scope>NUCLEOTIDE SEQUENCE</scope>
    <source>
        <strain evidence="2">STM</strain>
    </source>
</reference>
<feature type="domain" description="MGS-like" evidence="1">
    <location>
        <begin position="1"/>
        <end position="169"/>
    </location>
</feature>
<dbReference type="EMBL" id="SNRY01002252">
    <property type="protein sequence ID" value="KAA6325978.1"/>
    <property type="molecule type" value="Genomic_DNA"/>
</dbReference>
<sequence length="199" mass="22842">MNNKNKTIALVSHDRMKKAMIKWVVWNAEKLSYYKLVCTGTTGKMIERAVKVERPNIKLDIECKKSGPCGGDQQIGGMIVDGLIFALIFFEDNMSSNPHESDIRALERQAKMHNIFVGCNLSTADCILCSPLFTDDEYISKIKDMEYKEFDREAFEREMKEGKTFLVDCKTEPEFIQINQKIAIEDSDFIGVVTQEEEY</sequence>
<evidence type="ECO:0000259" key="1">
    <source>
        <dbReference type="PROSITE" id="PS51855"/>
    </source>
</evidence>
<accession>A0A5J4QXK4</accession>
<dbReference type="NCBIfam" id="NF003559">
    <property type="entry name" value="PRK05234.1"/>
    <property type="match status" value="1"/>
</dbReference>
<dbReference type="GO" id="GO:0019242">
    <property type="term" value="P:methylglyoxal biosynthetic process"/>
    <property type="evidence" value="ECO:0007669"/>
    <property type="project" value="InterPro"/>
</dbReference>
<name>A0A5J4QXK4_9ZZZZ</name>
<keyword evidence="2" id="KW-0456">Lyase</keyword>
<dbReference type="Pfam" id="PF02142">
    <property type="entry name" value="MGS"/>
    <property type="match status" value="1"/>
</dbReference>
<dbReference type="InterPro" id="IPR011607">
    <property type="entry name" value="MGS-like_dom"/>
</dbReference>
<dbReference type="InterPro" id="IPR036914">
    <property type="entry name" value="MGS-like_dom_sf"/>
</dbReference>
<dbReference type="GO" id="GO:0008929">
    <property type="term" value="F:methylglyoxal synthase activity"/>
    <property type="evidence" value="ECO:0007669"/>
    <property type="project" value="UniProtKB-EC"/>
</dbReference>
<dbReference type="CDD" id="cd01422">
    <property type="entry name" value="MGS"/>
    <property type="match status" value="1"/>
</dbReference>